<sequence>MNVLVYNGNGTSLSSVKHTVDTLRAFLEPYYSVSTISAKGLQTEPWISKTSAVVFPGGADLPYVRDCKAVVPKIKKFVQNGGIYIGFCAGGYFGSSRVEFAQGDPSMEVIGNRDLAFFKGITRGPAFAGYQYNSEVGARAVELALTDGSKFRTYFNGGSVFIDAKKYDNVEILAKYTEPVDTATLNSEADLQDAAVVVCNVGNGKALLTGPHPEFIPELLKHSEDKYFIENIIPALLANEKQRLHFMENILKAAGLKCNKLDPDRKPLYLTPIIVTTSSGKEDLIEELSCNLIKNVNTIENISENHTKLNLGTDTSDIFKGVRLNYKSALMSCDNLTAEENRKVFIFADKTESSIDKSLTPYFDIEKYFKELKTETIGNLLLYANVVSSTSTMLNNNKCLLASFPRNSVVHVGSIQTAGIGRGGNHWVNPIGLSASTVVVTFPITPPDSNKSIVFVQYLAMLAYCQAITSYGPGFEDVPIRIKWPNDLYVLSPEYYSNKGLNLVNRGIVKDLAPLSEIEPAYIKVGGMLVNTNIINKEYNLLIGCGINVNNSHPSTSLNRWVSILNEERKVKGLALLPKFDIEKLLALYLGRLERLLNKYTMYGSNVILPGYYKYWLHNNQVVTLTGYNSVRAVITGITDDYGLLLAKECRLGSDTDFTGTTYQLQPDGNTFDIFKGLISTKIFK</sequence>
<dbReference type="InterPro" id="IPR029062">
    <property type="entry name" value="Class_I_gatase-like"/>
</dbReference>
<dbReference type="PANTHER" id="PTHR12835:SF5">
    <property type="entry name" value="BIOTIN--PROTEIN LIGASE"/>
    <property type="match status" value="1"/>
</dbReference>
<dbReference type="AlphaFoldDB" id="G8BNA6"/>
<dbReference type="GO" id="GO:0004077">
    <property type="term" value="F:biotin--[biotin carboxyl-carrier protein] ligase activity"/>
    <property type="evidence" value="ECO:0007669"/>
    <property type="project" value="EnsemblFungi"/>
</dbReference>
<gene>
    <name evidence="2" type="primary">TPHA0A03060</name>
    <name evidence="2" type="ordered locus">TPHA_0A03060</name>
</gene>
<dbReference type="SUPFAM" id="SSF52317">
    <property type="entry name" value="Class I glutamine amidotransferase-like"/>
    <property type="match status" value="1"/>
</dbReference>
<dbReference type="KEGG" id="tpf:TPHA_0A03060"/>
<reference evidence="2 3" key="1">
    <citation type="journal article" date="2011" name="Proc. Natl. Acad. Sci. U.S.A.">
        <title>Evolutionary erosion of yeast sex chromosomes by mating-type switching accidents.</title>
        <authorList>
            <person name="Gordon J.L."/>
            <person name="Armisen D."/>
            <person name="Proux-Wera E."/>
            <person name="Oheigeartaigh S.S."/>
            <person name="Byrne K.P."/>
            <person name="Wolfe K.H."/>
        </authorList>
    </citation>
    <scope>NUCLEOTIDE SEQUENCE [LARGE SCALE GENOMIC DNA]</scope>
    <source>
        <strain evidence="3">ATCC 24235 / CBS 4417 / NBRC 1672 / NRRL Y-8282 / UCD 70-5</strain>
    </source>
</reference>
<dbReference type="eggNOG" id="KOG1536">
    <property type="taxonomic scope" value="Eukaryota"/>
</dbReference>
<dbReference type="GeneID" id="11532491"/>
<protein>
    <recommendedName>
        <fullName evidence="1">BPL/LPL catalytic domain-containing protein</fullName>
    </recommendedName>
</protein>
<dbReference type="Gene3D" id="3.30.930.10">
    <property type="entry name" value="Bira Bifunctional Protein, Domain 2"/>
    <property type="match status" value="1"/>
</dbReference>
<dbReference type="SMR" id="G8BNA6"/>
<dbReference type="Gene3D" id="3.40.50.880">
    <property type="match status" value="1"/>
</dbReference>
<dbReference type="GO" id="GO:0005737">
    <property type="term" value="C:cytoplasm"/>
    <property type="evidence" value="ECO:0007669"/>
    <property type="project" value="TreeGrafter"/>
</dbReference>
<dbReference type="STRING" id="1071381.G8BNA6"/>
<accession>G8BNA6</accession>
<name>G8BNA6_TETPH</name>
<feature type="domain" description="BPL/LPL catalytic" evidence="1">
    <location>
        <begin position="372"/>
        <end position="601"/>
    </location>
</feature>
<dbReference type="InterPro" id="IPR019197">
    <property type="entry name" value="Biotin-prot_ligase_N"/>
</dbReference>
<evidence type="ECO:0000259" key="1">
    <source>
        <dbReference type="PROSITE" id="PS51733"/>
    </source>
</evidence>
<dbReference type="HOGENOM" id="CLU_006150_1_1_1"/>
<dbReference type="PANTHER" id="PTHR12835">
    <property type="entry name" value="BIOTIN PROTEIN LIGASE"/>
    <property type="match status" value="1"/>
</dbReference>
<dbReference type="InterPro" id="IPR045864">
    <property type="entry name" value="aa-tRNA-synth_II/BPL/LPL"/>
</dbReference>
<dbReference type="OMA" id="HHAFYSN"/>
<dbReference type="CDD" id="cd03144">
    <property type="entry name" value="GATase1_ScBLP_like"/>
    <property type="match status" value="1"/>
</dbReference>
<evidence type="ECO:0000313" key="2">
    <source>
        <dbReference type="EMBL" id="CCE61384.1"/>
    </source>
</evidence>
<dbReference type="SUPFAM" id="SSF55681">
    <property type="entry name" value="Class II aaRS and biotin synthetases"/>
    <property type="match status" value="1"/>
</dbReference>
<dbReference type="RefSeq" id="XP_003683818.1">
    <property type="nucleotide sequence ID" value="XM_003683770.1"/>
</dbReference>
<dbReference type="EMBL" id="HE612856">
    <property type="protein sequence ID" value="CCE61384.1"/>
    <property type="molecule type" value="Genomic_DNA"/>
</dbReference>
<evidence type="ECO:0000313" key="3">
    <source>
        <dbReference type="Proteomes" id="UP000005666"/>
    </source>
</evidence>
<dbReference type="InterPro" id="IPR004143">
    <property type="entry name" value="BPL_LPL_catalytic"/>
</dbReference>
<proteinExistence type="predicted"/>
<dbReference type="PROSITE" id="PS51733">
    <property type="entry name" value="BPL_LPL_CATALYTIC"/>
    <property type="match status" value="1"/>
</dbReference>
<dbReference type="Pfam" id="PF03099">
    <property type="entry name" value="BPL_LplA_LipB"/>
    <property type="match status" value="1"/>
</dbReference>
<dbReference type="OrthoDB" id="10250105at2759"/>
<keyword evidence="3" id="KW-1185">Reference proteome</keyword>
<dbReference type="Proteomes" id="UP000005666">
    <property type="component" value="Chromosome 1"/>
</dbReference>
<organism evidence="2 3">
    <name type="scientific">Tetrapisispora phaffii (strain ATCC 24235 / CBS 4417 / NBRC 1672 / NRRL Y-8282 / UCD 70-5)</name>
    <name type="common">Yeast</name>
    <name type="synonym">Fabospora phaffii</name>
    <dbReference type="NCBI Taxonomy" id="1071381"/>
    <lineage>
        <taxon>Eukaryota</taxon>
        <taxon>Fungi</taxon>
        <taxon>Dikarya</taxon>
        <taxon>Ascomycota</taxon>
        <taxon>Saccharomycotina</taxon>
        <taxon>Saccharomycetes</taxon>
        <taxon>Saccharomycetales</taxon>
        <taxon>Saccharomycetaceae</taxon>
        <taxon>Tetrapisispora</taxon>
    </lineage>
</organism>
<dbReference type="Pfam" id="PF09825">
    <property type="entry name" value="BPL_N"/>
    <property type="match status" value="1"/>
</dbReference>